<dbReference type="InterPro" id="IPR042092">
    <property type="entry name" value="PsdUridine_s_RsuA/RluB/E/F_cat"/>
</dbReference>
<dbReference type="GO" id="GO:0003723">
    <property type="term" value="F:RNA binding"/>
    <property type="evidence" value="ECO:0007669"/>
    <property type="project" value="UniProtKB-KW"/>
</dbReference>
<dbReference type="InterPro" id="IPR002942">
    <property type="entry name" value="S4_RNA-bd"/>
</dbReference>
<dbReference type="InterPro" id="IPR006145">
    <property type="entry name" value="PsdUridine_synth_RsuA/RluA"/>
</dbReference>
<evidence type="ECO:0000259" key="6">
    <source>
        <dbReference type="SMART" id="SM00363"/>
    </source>
</evidence>
<sequence>MRLDRYLANLQYGTRSDVKKMIKANRVGIDGQKVRNGSVAVAPGAQVTVDGEVVGGSLQVYYLMNKPSGVLTANSDAAQKTVLDLIRPADKRPGLYPVGRLDKDTTGLLLLTNDGALGHALLAPKRHVPKTYLVTLASPLTPAMAQQLAHGITFQEFTSAPATVVVRPASGQRLIELTIHEGKFHQVKRMLKAVGNQVTALARVQMGPLQLPPDLAPGHYRSLTAEELGQLLKAKK</sequence>
<organism evidence="7 8">
    <name type="scientific">Lacticaseibacillus camelliae DSM 22697 = JCM 13995</name>
    <dbReference type="NCBI Taxonomy" id="1423730"/>
    <lineage>
        <taxon>Bacteria</taxon>
        <taxon>Bacillati</taxon>
        <taxon>Bacillota</taxon>
        <taxon>Bacilli</taxon>
        <taxon>Lactobacillales</taxon>
        <taxon>Lactobacillaceae</taxon>
        <taxon>Lacticaseibacillus</taxon>
    </lineage>
</organism>
<dbReference type="GO" id="GO:0120159">
    <property type="term" value="F:rRNA pseudouridine synthase activity"/>
    <property type="evidence" value="ECO:0007669"/>
    <property type="project" value="UniProtKB-ARBA"/>
</dbReference>
<evidence type="ECO:0000256" key="2">
    <source>
        <dbReference type="ARBA" id="ARBA00022884"/>
    </source>
</evidence>
<dbReference type="Pfam" id="PF01479">
    <property type="entry name" value="S4"/>
    <property type="match status" value="1"/>
</dbReference>
<name>A0A0R2EWG0_9LACO</name>
<dbReference type="STRING" id="1423730.FC75_GL000103"/>
<evidence type="ECO:0000256" key="4">
    <source>
        <dbReference type="PROSITE-ProRule" id="PRU00182"/>
    </source>
</evidence>
<dbReference type="InterPro" id="IPR050343">
    <property type="entry name" value="RsuA_PseudoU_synthase"/>
</dbReference>
<dbReference type="Gene3D" id="3.30.70.1560">
    <property type="entry name" value="Alpha-L RNA-binding motif"/>
    <property type="match status" value="1"/>
</dbReference>
<evidence type="ECO:0000256" key="3">
    <source>
        <dbReference type="ARBA" id="ARBA00023235"/>
    </source>
</evidence>
<dbReference type="PANTHER" id="PTHR47683:SF4">
    <property type="entry name" value="PSEUDOURIDINE SYNTHASE"/>
    <property type="match status" value="1"/>
</dbReference>
<dbReference type="SUPFAM" id="SSF55174">
    <property type="entry name" value="Alpha-L RNA-binding motif"/>
    <property type="match status" value="1"/>
</dbReference>
<comment type="caution">
    <text evidence="7">The sequence shown here is derived from an EMBL/GenBank/DDBJ whole genome shotgun (WGS) entry which is preliminary data.</text>
</comment>
<dbReference type="CDD" id="cd02553">
    <property type="entry name" value="PseudoU_synth_RsuA"/>
    <property type="match status" value="1"/>
</dbReference>
<dbReference type="CDD" id="cd00165">
    <property type="entry name" value="S4"/>
    <property type="match status" value="1"/>
</dbReference>
<dbReference type="EC" id="5.4.99.-" evidence="5"/>
<dbReference type="Gene3D" id="3.30.70.580">
    <property type="entry name" value="Pseudouridine synthase I, catalytic domain, N-terminal subdomain"/>
    <property type="match status" value="1"/>
</dbReference>
<dbReference type="FunFam" id="3.30.70.1560:FF:000001">
    <property type="entry name" value="Pseudouridine synthase"/>
    <property type="match status" value="1"/>
</dbReference>
<dbReference type="SUPFAM" id="SSF55120">
    <property type="entry name" value="Pseudouridine synthase"/>
    <property type="match status" value="1"/>
</dbReference>
<protein>
    <recommendedName>
        <fullName evidence="5">Pseudouridine synthase</fullName>
        <ecNumber evidence="5">5.4.99.-</ecNumber>
    </recommendedName>
</protein>
<dbReference type="NCBIfam" id="TIGR00093">
    <property type="entry name" value="pseudouridine synthase"/>
    <property type="match status" value="1"/>
</dbReference>
<evidence type="ECO:0000313" key="7">
    <source>
        <dbReference type="EMBL" id="KRN20770.1"/>
    </source>
</evidence>
<evidence type="ECO:0000313" key="8">
    <source>
        <dbReference type="Proteomes" id="UP000050865"/>
    </source>
</evidence>
<keyword evidence="3 5" id="KW-0413">Isomerase</keyword>
<evidence type="ECO:0000256" key="1">
    <source>
        <dbReference type="ARBA" id="ARBA00008348"/>
    </source>
</evidence>
<dbReference type="EMBL" id="AYZJ01000067">
    <property type="protein sequence ID" value="KRN20770.1"/>
    <property type="molecule type" value="Genomic_DNA"/>
</dbReference>
<dbReference type="Pfam" id="PF00849">
    <property type="entry name" value="PseudoU_synth_2"/>
    <property type="match status" value="1"/>
</dbReference>
<dbReference type="Proteomes" id="UP000050865">
    <property type="component" value="Unassembled WGS sequence"/>
</dbReference>
<dbReference type="SMART" id="SM00363">
    <property type="entry name" value="S4"/>
    <property type="match status" value="1"/>
</dbReference>
<keyword evidence="8" id="KW-1185">Reference proteome</keyword>
<proteinExistence type="inferred from homology"/>
<dbReference type="Gene3D" id="3.10.290.10">
    <property type="entry name" value="RNA-binding S4 domain"/>
    <property type="match status" value="1"/>
</dbReference>
<dbReference type="InterPro" id="IPR000748">
    <property type="entry name" value="PsdUridine_synth_RsuA/RluB/E/F"/>
</dbReference>
<gene>
    <name evidence="7" type="ORF">FC75_GL000103</name>
</gene>
<keyword evidence="2 4" id="KW-0694">RNA-binding</keyword>
<dbReference type="InterPro" id="IPR018496">
    <property type="entry name" value="PsdUridine_synth_RsuA/RluB_CS"/>
</dbReference>
<dbReference type="InterPro" id="IPR036986">
    <property type="entry name" value="S4_RNA-bd_sf"/>
</dbReference>
<dbReference type="PROSITE" id="PS50889">
    <property type="entry name" value="S4"/>
    <property type="match status" value="1"/>
</dbReference>
<dbReference type="GO" id="GO:0005829">
    <property type="term" value="C:cytosol"/>
    <property type="evidence" value="ECO:0007669"/>
    <property type="project" value="UniProtKB-ARBA"/>
</dbReference>
<dbReference type="AlphaFoldDB" id="A0A0R2EWG0"/>
<dbReference type="PATRIC" id="fig|1423730.4.peg.107"/>
<feature type="domain" description="RNA-binding S4" evidence="6">
    <location>
        <begin position="1"/>
        <end position="59"/>
    </location>
</feature>
<dbReference type="PANTHER" id="PTHR47683">
    <property type="entry name" value="PSEUDOURIDINE SYNTHASE FAMILY PROTEIN-RELATED"/>
    <property type="match status" value="1"/>
</dbReference>
<dbReference type="InterPro" id="IPR020094">
    <property type="entry name" value="TruA/RsuA/RluB/E/F_N"/>
</dbReference>
<dbReference type="InterPro" id="IPR020103">
    <property type="entry name" value="PsdUridine_synth_cat_dom_sf"/>
</dbReference>
<dbReference type="PROSITE" id="PS01149">
    <property type="entry name" value="PSI_RSU"/>
    <property type="match status" value="1"/>
</dbReference>
<dbReference type="RefSeq" id="WP_056989796.1">
    <property type="nucleotide sequence ID" value="NZ_AYZJ01000067.1"/>
</dbReference>
<evidence type="ECO:0000256" key="5">
    <source>
        <dbReference type="RuleBase" id="RU003887"/>
    </source>
</evidence>
<comment type="similarity">
    <text evidence="1 5">Belongs to the pseudouridine synthase RsuA family.</text>
</comment>
<accession>A0A0R2EWG0</accession>
<reference evidence="7 8" key="1">
    <citation type="journal article" date="2015" name="Genome Announc.">
        <title>Expanding the biotechnology potential of lactobacilli through comparative genomics of 213 strains and associated genera.</title>
        <authorList>
            <person name="Sun Z."/>
            <person name="Harris H.M."/>
            <person name="McCann A."/>
            <person name="Guo C."/>
            <person name="Argimon S."/>
            <person name="Zhang W."/>
            <person name="Yang X."/>
            <person name="Jeffery I.B."/>
            <person name="Cooney J.C."/>
            <person name="Kagawa T.F."/>
            <person name="Liu W."/>
            <person name="Song Y."/>
            <person name="Salvetti E."/>
            <person name="Wrobel A."/>
            <person name="Rasinkangas P."/>
            <person name="Parkhill J."/>
            <person name="Rea M.C."/>
            <person name="O'Sullivan O."/>
            <person name="Ritari J."/>
            <person name="Douillard F.P."/>
            <person name="Paul Ross R."/>
            <person name="Yang R."/>
            <person name="Briner A.E."/>
            <person name="Felis G.E."/>
            <person name="de Vos W.M."/>
            <person name="Barrangou R."/>
            <person name="Klaenhammer T.R."/>
            <person name="Caufield P.W."/>
            <person name="Cui Y."/>
            <person name="Zhang H."/>
            <person name="O'Toole P.W."/>
        </authorList>
    </citation>
    <scope>NUCLEOTIDE SEQUENCE [LARGE SCALE GENOMIC DNA]</scope>
    <source>
        <strain evidence="7 8">DSM 22697</strain>
    </source>
</reference>
<dbReference type="GO" id="GO:0000455">
    <property type="term" value="P:enzyme-directed rRNA pseudouridine synthesis"/>
    <property type="evidence" value="ECO:0007669"/>
    <property type="project" value="UniProtKB-ARBA"/>
</dbReference>